<dbReference type="EMBL" id="CM037617">
    <property type="protein sequence ID" value="KAH8004001.1"/>
    <property type="molecule type" value="Genomic_DNA"/>
</dbReference>
<organism evidence="1 2">
    <name type="scientific">Sphaerodactylus townsendi</name>
    <dbReference type="NCBI Taxonomy" id="933632"/>
    <lineage>
        <taxon>Eukaryota</taxon>
        <taxon>Metazoa</taxon>
        <taxon>Chordata</taxon>
        <taxon>Craniata</taxon>
        <taxon>Vertebrata</taxon>
        <taxon>Euteleostomi</taxon>
        <taxon>Lepidosauria</taxon>
        <taxon>Squamata</taxon>
        <taxon>Bifurcata</taxon>
        <taxon>Gekkota</taxon>
        <taxon>Sphaerodactylidae</taxon>
        <taxon>Sphaerodactylus</taxon>
    </lineage>
</organism>
<protein>
    <submittedName>
        <fullName evidence="1">Uncharacterized protein</fullName>
    </submittedName>
</protein>
<name>A0ACB8FEV9_9SAUR</name>
<sequence>MAEEDFPALPGQPTLQPGTDADPVVAALEPVGDDQSSMNNDNGKHGEVSALASVAQRGEGERLLAALSVRVVMAALSDDADLLPNRLLDEPSTTAQLSGLKGTMLGTQGLAEAADGEVAVNPSPSWVREGAGRQSAANRYQLLQNAVEEEEMKQGGEYAAHSEGDQGSEMEFLLQNQTGPQSQRGSKRKQTSPGEGSAVQSGSQAMDGTHKLRPLEQRLEQPQKSRKVHAQQTQDKEQHLQTQMQAPVGGAAIPESVLERESTVGVPMETTPPPESPGEQAEYAAGKEIQSTEAMPVEVSQPDAAGVEQGVSEGVLADEPVSSGTPMHFSQTPHTMPETSKDGVHGSAGAP</sequence>
<proteinExistence type="predicted"/>
<dbReference type="Proteomes" id="UP000827872">
    <property type="component" value="Linkage Group LG04"/>
</dbReference>
<keyword evidence="2" id="KW-1185">Reference proteome</keyword>
<reference evidence="1" key="1">
    <citation type="submission" date="2021-08" db="EMBL/GenBank/DDBJ databases">
        <title>The first chromosome-level gecko genome reveals the dynamic sex chromosomes of Neotropical dwarf geckos (Sphaerodactylidae: Sphaerodactylus).</title>
        <authorList>
            <person name="Pinto B.J."/>
            <person name="Keating S.E."/>
            <person name="Gamble T."/>
        </authorList>
    </citation>
    <scope>NUCLEOTIDE SEQUENCE</scope>
    <source>
        <strain evidence="1">TG3544</strain>
    </source>
</reference>
<comment type="caution">
    <text evidence="1">The sequence shown here is derived from an EMBL/GenBank/DDBJ whole genome shotgun (WGS) entry which is preliminary data.</text>
</comment>
<evidence type="ECO:0000313" key="1">
    <source>
        <dbReference type="EMBL" id="KAH8004001.1"/>
    </source>
</evidence>
<gene>
    <name evidence="1" type="ORF">K3G42_001400</name>
</gene>
<accession>A0ACB8FEV9</accession>
<evidence type="ECO:0000313" key="2">
    <source>
        <dbReference type="Proteomes" id="UP000827872"/>
    </source>
</evidence>